<evidence type="ECO:0000256" key="2">
    <source>
        <dbReference type="ARBA" id="ARBA00023125"/>
    </source>
</evidence>
<protein>
    <recommendedName>
        <fullName evidence="6">Fork-head domain-containing protein</fullName>
    </recommendedName>
</protein>
<feature type="region of interest" description="Disordered" evidence="5">
    <location>
        <begin position="114"/>
        <end position="169"/>
    </location>
</feature>
<evidence type="ECO:0000313" key="7">
    <source>
        <dbReference type="EMBL" id="KAK7681216.1"/>
    </source>
</evidence>
<evidence type="ECO:0000256" key="4">
    <source>
        <dbReference type="PROSITE-ProRule" id="PRU00089"/>
    </source>
</evidence>
<dbReference type="Pfam" id="PF00250">
    <property type="entry name" value="Forkhead"/>
    <property type="match status" value="1"/>
</dbReference>
<dbReference type="InterPro" id="IPR030456">
    <property type="entry name" value="TF_fork_head_CS_2"/>
</dbReference>
<sequence length="399" mass="45759">MKMGSSSRLPLQEKVTNAHVNEYKYKVTDTPVSSYKNNSKINTPPQSIHITSKNRTNSMLDTPINKSVNGGGNQAIDKQELTLLSPAFSSPQNSYFDAKQDDSRHHQLQQQHYMAMPPPKPSFELEDAGKEPSSSNSMTVSIGLDDNERPLPKKKQKKPKELKESGFSIESDEKPPYSYATLIGMSILTTKSKKLTLSSIYQWISDTFKYYKREDVGWQNSIRHNLSLNKAFIKGDKSKDGKGHYWCIKPGFEEQFLRSRNNKKSGYHEIMDQLKKYPNHPNYPTHHFGERPVDIEAKPIHRSINSIPSSPNLAEDEDEQPIKKRNRSEIDDDFNYRDSDDDETNFNEDNDHKYSHDEWETTKLITTPKSGKNHPNFIISESPNKPLLAVVNLILNYPQ</sequence>
<dbReference type="InterPro" id="IPR001766">
    <property type="entry name" value="Fork_head_dom"/>
</dbReference>
<reference evidence="7 8" key="1">
    <citation type="submission" date="2022-09" db="EMBL/GenBank/DDBJ databases">
        <authorList>
            <person name="Palmer J.M."/>
        </authorList>
    </citation>
    <scope>NUCLEOTIDE SEQUENCE [LARGE SCALE GENOMIC DNA]</scope>
    <source>
        <strain evidence="7 8">DSM 7382</strain>
    </source>
</reference>
<evidence type="ECO:0000256" key="5">
    <source>
        <dbReference type="SAM" id="MobiDB-lite"/>
    </source>
</evidence>
<dbReference type="InterPro" id="IPR036390">
    <property type="entry name" value="WH_DNA-bd_sf"/>
</dbReference>
<feature type="domain" description="Fork-head" evidence="6">
    <location>
        <begin position="174"/>
        <end position="262"/>
    </location>
</feature>
<evidence type="ECO:0000256" key="1">
    <source>
        <dbReference type="ARBA" id="ARBA00004123"/>
    </source>
</evidence>
<gene>
    <name evidence="7" type="ORF">QCA50_015602</name>
</gene>
<dbReference type="SUPFAM" id="SSF46785">
    <property type="entry name" value="Winged helix' DNA-binding domain"/>
    <property type="match status" value="1"/>
</dbReference>
<dbReference type="AlphaFoldDB" id="A0AAW0FKT2"/>
<proteinExistence type="predicted"/>
<dbReference type="GO" id="GO:0005634">
    <property type="term" value="C:nucleus"/>
    <property type="evidence" value="ECO:0007669"/>
    <property type="project" value="UniProtKB-SubCell"/>
</dbReference>
<dbReference type="EMBL" id="JASBNA010000042">
    <property type="protein sequence ID" value="KAK7681216.1"/>
    <property type="molecule type" value="Genomic_DNA"/>
</dbReference>
<organism evidence="7 8">
    <name type="scientific">Cerrena zonata</name>
    <dbReference type="NCBI Taxonomy" id="2478898"/>
    <lineage>
        <taxon>Eukaryota</taxon>
        <taxon>Fungi</taxon>
        <taxon>Dikarya</taxon>
        <taxon>Basidiomycota</taxon>
        <taxon>Agaricomycotina</taxon>
        <taxon>Agaricomycetes</taxon>
        <taxon>Polyporales</taxon>
        <taxon>Cerrenaceae</taxon>
        <taxon>Cerrena</taxon>
    </lineage>
</organism>
<dbReference type="SMART" id="SM00339">
    <property type="entry name" value="FH"/>
    <property type="match status" value="1"/>
</dbReference>
<feature type="compositionally biased region" description="Polar residues" evidence="5">
    <location>
        <begin position="303"/>
        <end position="312"/>
    </location>
</feature>
<evidence type="ECO:0000313" key="8">
    <source>
        <dbReference type="Proteomes" id="UP001385951"/>
    </source>
</evidence>
<feature type="DNA-binding region" description="Fork-head" evidence="4">
    <location>
        <begin position="174"/>
        <end position="262"/>
    </location>
</feature>
<dbReference type="Proteomes" id="UP001385951">
    <property type="component" value="Unassembled WGS sequence"/>
</dbReference>
<feature type="compositionally biased region" description="Acidic residues" evidence="5">
    <location>
        <begin position="339"/>
        <end position="348"/>
    </location>
</feature>
<dbReference type="PANTHER" id="PTHR11829:SF343">
    <property type="entry name" value="FORK-HEAD DOMAIN-CONTAINING PROTEIN"/>
    <property type="match status" value="1"/>
</dbReference>
<dbReference type="PRINTS" id="PR00053">
    <property type="entry name" value="FORKHEAD"/>
</dbReference>
<accession>A0AAW0FKT2</accession>
<dbReference type="GO" id="GO:0000978">
    <property type="term" value="F:RNA polymerase II cis-regulatory region sequence-specific DNA binding"/>
    <property type="evidence" value="ECO:0007669"/>
    <property type="project" value="TreeGrafter"/>
</dbReference>
<dbReference type="InterPro" id="IPR050211">
    <property type="entry name" value="FOX_domain-containing"/>
</dbReference>
<dbReference type="PROSITE" id="PS00658">
    <property type="entry name" value="FORK_HEAD_2"/>
    <property type="match status" value="1"/>
</dbReference>
<name>A0AAW0FKT2_9APHY</name>
<dbReference type="PANTHER" id="PTHR11829">
    <property type="entry name" value="FORKHEAD BOX PROTEIN"/>
    <property type="match status" value="1"/>
</dbReference>
<dbReference type="FunFam" id="1.10.10.10:FF:000260">
    <property type="entry name" value="Forkhead transcription factor (Sep1)"/>
    <property type="match status" value="1"/>
</dbReference>
<evidence type="ECO:0000259" key="6">
    <source>
        <dbReference type="PROSITE" id="PS50039"/>
    </source>
</evidence>
<dbReference type="PROSITE" id="PS50039">
    <property type="entry name" value="FORK_HEAD_3"/>
    <property type="match status" value="1"/>
</dbReference>
<evidence type="ECO:0000256" key="3">
    <source>
        <dbReference type="ARBA" id="ARBA00023242"/>
    </source>
</evidence>
<dbReference type="GO" id="GO:0001228">
    <property type="term" value="F:DNA-binding transcription activator activity, RNA polymerase II-specific"/>
    <property type="evidence" value="ECO:0007669"/>
    <property type="project" value="UniProtKB-ARBA"/>
</dbReference>
<comment type="caution">
    <text evidence="7">The sequence shown here is derived from an EMBL/GenBank/DDBJ whole genome shotgun (WGS) entry which is preliminary data.</text>
</comment>
<feature type="region of interest" description="Disordered" evidence="5">
    <location>
        <begin position="32"/>
        <end position="51"/>
    </location>
</feature>
<keyword evidence="2 4" id="KW-0238">DNA-binding</keyword>
<comment type="subcellular location">
    <subcellularLocation>
        <location evidence="1 4">Nucleus</location>
    </subcellularLocation>
</comment>
<feature type="region of interest" description="Disordered" evidence="5">
    <location>
        <begin position="303"/>
        <end position="353"/>
    </location>
</feature>
<keyword evidence="3 4" id="KW-0539">Nucleus</keyword>
<keyword evidence="8" id="KW-1185">Reference proteome</keyword>
<dbReference type="Gene3D" id="1.10.10.10">
    <property type="entry name" value="Winged helix-like DNA-binding domain superfamily/Winged helix DNA-binding domain"/>
    <property type="match status" value="1"/>
</dbReference>
<dbReference type="InterPro" id="IPR036388">
    <property type="entry name" value="WH-like_DNA-bd_sf"/>
</dbReference>